<keyword evidence="3" id="KW-1185">Reference proteome</keyword>
<evidence type="ECO:0000313" key="3">
    <source>
        <dbReference type="Proteomes" id="UP000077245"/>
    </source>
</evidence>
<dbReference type="RefSeq" id="WP_067090665.1">
    <property type="nucleotide sequence ID" value="NZ_LWMV01000160.1"/>
</dbReference>
<reference evidence="2 3" key="1">
    <citation type="submission" date="2016-04" db="EMBL/GenBank/DDBJ databases">
        <title>Genome sequence of Methanobrevibacter curvatus DSM 11111.</title>
        <authorList>
            <person name="Poehlein A."/>
            <person name="Seedorf H."/>
            <person name="Daniel R."/>
        </authorList>
    </citation>
    <scope>NUCLEOTIDE SEQUENCE [LARGE SCALE GENOMIC DNA]</scope>
    <source>
        <strain evidence="2 3">DSM 11111</strain>
    </source>
</reference>
<dbReference type="OrthoDB" id="67352at2157"/>
<dbReference type="Pfam" id="PF04014">
    <property type="entry name" value="MazE_antitoxin"/>
    <property type="match status" value="1"/>
</dbReference>
<accession>A0A166B330</accession>
<dbReference type="InterPro" id="IPR037914">
    <property type="entry name" value="SpoVT-AbrB_sf"/>
</dbReference>
<proteinExistence type="predicted"/>
<dbReference type="Gene3D" id="2.10.260.10">
    <property type="match status" value="1"/>
</dbReference>
<dbReference type="InterPro" id="IPR007159">
    <property type="entry name" value="SpoVT-AbrB_dom"/>
</dbReference>
<dbReference type="AlphaFoldDB" id="A0A166B330"/>
<dbReference type="PATRIC" id="fig|49547.3.peg.931"/>
<sequence>MTTTKIYKNNQTVIPSEIRQKFNIKKNDLMDWKITKDNKIEIEIIKPLSLKDMVGRYTTDESFDAVKDIRRMRIGDYK</sequence>
<feature type="domain" description="SpoVT-AbrB" evidence="1">
    <location>
        <begin position="4"/>
        <end position="50"/>
    </location>
</feature>
<dbReference type="STRING" id="49547.MBCUR_08640"/>
<comment type="caution">
    <text evidence="2">The sequence shown here is derived from an EMBL/GenBank/DDBJ whole genome shotgun (WGS) entry which is preliminary data.</text>
</comment>
<evidence type="ECO:0000313" key="2">
    <source>
        <dbReference type="EMBL" id="KZX12808.1"/>
    </source>
</evidence>
<organism evidence="2 3">
    <name type="scientific">Methanobrevibacter curvatus</name>
    <dbReference type="NCBI Taxonomy" id="49547"/>
    <lineage>
        <taxon>Archaea</taxon>
        <taxon>Methanobacteriati</taxon>
        <taxon>Methanobacteriota</taxon>
        <taxon>Methanomada group</taxon>
        <taxon>Methanobacteria</taxon>
        <taxon>Methanobacteriales</taxon>
        <taxon>Methanobacteriaceae</taxon>
        <taxon>Methanobrevibacter</taxon>
    </lineage>
</organism>
<gene>
    <name evidence="2" type="ORF">MBCUR_08640</name>
</gene>
<dbReference type="SUPFAM" id="SSF89447">
    <property type="entry name" value="AbrB/MazE/MraZ-like"/>
    <property type="match status" value="1"/>
</dbReference>
<dbReference type="GO" id="GO:0003677">
    <property type="term" value="F:DNA binding"/>
    <property type="evidence" value="ECO:0007669"/>
    <property type="project" value="InterPro"/>
</dbReference>
<dbReference type="EMBL" id="LWMV01000160">
    <property type="protein sequence ID" value="KZX12808.1"/>
    <property type="molecule type" value="Genomic_DNA"/>
</dbReference>
<name>A0A166B330_9EURY</name>
<dbReference type="SMART" id="SM00966">
    <property type="entry name" value="SpoVT_AbrB"/>
    <property type="match status" value="1"/>
</dbReference>
<protein>
    <recommendedName>
        <fullName evidence="1">SpoVT-AbrB domain-containing protein</fullName>
    </recommendedName>
</protein>
<dbReference type="Proteomes" id="UP000077245">
    <property type="component" value="Unassembled WGS sequence"/>
</dbReference>
<dbReference type="NCBIfam" id="TIGR01439">
    <property type="entry name" value="lp_hng_hel_AbrB"/>
    <property type="match status" value="1"/>
</dbReference>
<evidence type="ECO:0000259" key="1">
    <source>
        <dbReference type="SMART" id="SM00966"/>
    </source>
</evidence>